<evidence type="ECO:0000313" key="10">
    <source>
        <dbReference type="Proteomes" id="UP000325291"/>
    </source>
</evidence>
<dbReference type="PANTHER" id="PTHR43297">
    <property type="entry name" value="OLIGOPEPTIDE TRANSPORT ATP-BINDING PROTEIN APPD"/>
    <property type="match status" value="1"/>
</dbReference>
<reference evidence="9 10" key="1">
    <citation type="submission" date="2019-07" db="EMBL/GenBank/DDBJ databases">
        <title>Aquicoccus porphyridii gen. nov., sp. nov., isolated from a small marine red alga, Porphyridium marinum.</title>
        <authorList>
            <person name="Liu L."/>
        </authorList>
    </citation>
    <scope>NUCLEOTIDE SEQUENCE [LARGE SCALE GENOMIC DNA]</scope>
    <source>
        <strain evidence="9 10">L1 8-17</strain>
    </source>
</reference>
<comment type="subcellular location">
    <subcellularLocation>
        <location evidence="1">Cell inner membrane</location>
        <topology evidence="1">Peripheral membrane protein</topology>
    </subcellularLocation>
</comment>
<dbReference type="FunFam" id="3.40.50.300:FF:000016">
    <property type="entry name" value="Oligopeptide ABC transporter ATP-binding component"/>
    <property type="match status" value="1"/>
</dbReference>
<evidence type="ECO:0000256" key="4">
    <source>
        <dbReference type="ARBA" id="ARBA00022475"/>
    </source>
</evidence>
<dbReference type="GO" id="GO:0005524">
    <property type="term" value="F:ATP binding"/>
    <property type="evidence" value="ECO:0007669"/>
    <property type="project" value="UniProtKB-KW"/>
</dbReference>
<keyword evidence="3" id="KW-0813">Transport</keyword>
<evidence type="ECO:0000313" key="9">
    <source>
        <dbReference type="EMBL" id="KAA0910050.1"/>
    </source>
</evidence>
<dbReference type="SUPFAM" id="SSF52540">
    <property type="entry name" value="P-loop containing nucleoside triphosphate hydrolases"/>
    <property type="match status" value="1"/>
</dbReference>
<dbReference type="InterPro" id="IPR017871">
    <property type="entry name" value="ABC_transporter-like_CS"/>
</dbReference>
<evidence type="ECO:0000259" key="8">
    <source>
        <dbReference type="PROSITE" id="PS50893"/>
    </source>
</evidence>
<sequence length="346" mass="37898">MLTIVKERRDDAGPVMEVEGLTCVFKGSDGDVFALNGVSLRIMPGEIVALVGESGCGKSVTAMAAMGLVPGDALREMTGSIRFDGRDVIGLEDEQWRQLRGREIGMIFQDPMTALNPMMTIGDQIGEILVRHEKLGRGAVRARVLDLLKATRIPDPDRRIDEYPHQLSGGMRQRVVIAMAIACRPRLLIADEPTTALDVTIQAQILRLLEDLREETGSAIMLITHDLGVVAEVADRTAVIYAGRVVESAETGQLLSAPLHPYTANLMRSAPDIEAILRAPDDEVPRIPEIPGIVPRLTERPRGCPFARRCDRAEQRCDTTVPPETDWGDGHMVACWNPVPFEKGAK</sequence>
<keyword evidence="10" id="KW-1185">Reference proteome</keyword>
<evidence type="ECO:0000256" key="5">
    <source>
        <dbReference type="ARBA" id="ARBA00022741"/>
    </source>
</evidence>
<evidence type="ECO:0000256" key="1">
    <source>
        <dbReference type="ARBA" id="ARBA00004417"/>
    </source>
</evidence>
<accession>A0A5A9YYS8</accession>
<dbReference type="Proteomes" id="UP000325291">
    <property type="component" value="Unassembled WGS sequence"/>
</dbReference>
<dbReference type="RefSeq" id="WP_111368974.1">
    <property type="nucleotide sequence ID" value="NZ_VINQ01000020.1"/>
</dbReference>
<proteinExistence type="inferred from homology"/>
<protein>
    <submittedName>
        <fullName evidence="9">ABC transporter ATP-binding protein</fullName>
    </submittedName>
</protein>
<evidence type="ECO:0000256" key="2">
    <source>
        <dbReference type="ARBA" id="ARBA00005417"/>
    </source>
</evidence>
<dbReference type="SMART" id="SM00382">
    <property type="entry name" value="AAA"/>
    <property type="match status" value="1"/>
</dbReference>
<evidence type="ECO:0000256" key="7">
    <source>
        <dbReference type="ARBA" id="ARBA00023136"/>
    </source>
</evidence>
<dbReference type="CDD" id="cd03257">
    <property type="entry name" value="ABC_NikE_OppD_transporters"/>
    <property type="match status" value="1"/>
</dbReference>
<dbReference type="Gene3D" id="3.40.50.300">
    <property type="entry name" value="P-loop containing nucleotide triphosphate hydrolases"/>
    <property type="match status" value="1"/>
</dbReference>
<name>A0A5A9YYS8_9RHOB</name>
<keyword evidence="5" id="KW-0547">Nucleotide-binding</keyword>
<gene>
    <name evidence="9" type="ORF">FLO80_18755</name>
</gene>
<dbReference type="InterPro" id="IPR003439">
    <property type="entry name" value="ABC_transporter-like_ATP-bd"/>
</dbReference>
<keyword evidence="6 9" id="KW-0067">ATP-binding</keyword>
<feature type="domain" description="ABC transporter" evidence="8">
    <location>
        <begin position="16"/>
        <end position="267"/>
    </location>
</feature>
<dbReference type="NCBIfam" id="TIGR01727">
    <property type="entry name" value="oligo_HPY"/>
    <property type="match status" value="1"/>
</dbReference>
<dbReference type="AlphaFoldDB" id="A0A5A9YYS8"/>
<keyword evidence="4" id="KW-1003">Cell membrane</keyword>
<dbReference type="EMBL" id="VINQ01000020">
    <property type="protein sequence ID" value="KAA0910050.1"/>
    <property type="molecule type" value="Genomic_DNA"/>
</dbReference>
<dbReference type="InterPro" id="IPR050388">
    <property type="entry name" value="ABC_Ni/Peptide_Import"/>
</dbReference>
<keyword evidence="7" id="KW-0472">Membrane</keyword>
<dbReference type="InterPro" id="IPR013563">
    <property type="entry name" value="Oligopep_ABC_C"/>
</dbReference>
<dbReference type="InterPro" id="IPR027417">
    <property type="entry name" value="P-loop_NTPase"/>
</dbReference>
<dbReference type="InterPro" id="IPR003593">
    <property type="entry name" value="AAA+_ATPase"/>
</dbReference>
<dbReference type="PROSITE" id="PS00211">
    <property type="entry name" value="ABC_TRANSPORTER_1"/>
    <property type="match status" value="1"/>
</dbReference>
<dbReference type="GO" id="GO:0015833">
    <property type="term" value="P:peptide transport"/>
    <property type="evidence" value="ECO:0007669"/>
    <property type="project" value="InterPro"/>
</dbReference>
<dbReference type="PROSITE" id="PS50893">
    <property type="entry name" value="ABC_TRANSPORTER_2"/>
    <property type="match status" value="1"/>
</dbReference>
<dbReference type="Pfam" id="PF08352">
    <property type="entry name" value="oligo_HPY"/>
    <property type="match status" value="1"/>
</dbReference>
<comment type="caution">
    <text evidence="9">The sequence shown here is derived from an EMBL/GenBank/DDBJ whole genome shotgun (WGS) entry which is preliminary data.</text>
</comment>
<dbReference type="GO" id="GO:0005886">
    <property type="term" value="C:plasma membrane"/>
    <property type="evidence" value="ECO:0007669"/>
    <property type="project" value="UniProtKB-SubCell"/>
</dbReference>
<dbReference type="Pfam" id="PF00005">
    <property type="entry name" value="ABC_tran"/>
    <property type="match status" value="1"/>
</dbReference>
<comment type="similarity">
    <text evidence="2">Belongs to the ABC transporter superfamily.</text>
</comment>
<organism evidence="9 10">
    <name type="scientific">Aquicoccus porphyridii</name>
    <dbReference type="NCBI Taxonomy" id="1852029"/>
    <lineage>
        <taxon>Bacteria</taxon>
        <taxon>Pseudomonadati</taxon>
        <taxon>Pseudomonadota</taxon>
        <taxon>Alphaproteobacteria</taxon>
        <taxon>Rhodobacterales</taxon>
        <taxon>Paracoccaceae</taxon>
        <taxon>Aquicoccus</taxon>
    </lineage>
</organism>
<evidence type="ECO:0000256" key="3">
    <source>
        <dbReference type="ARBA" id="ARBA00022448"/>
    </source>
</evidence>
<dbReference type="GO" id="GO:0016887">
    <property type="term" value="F:ATP hydrolysis activity"/>
    <property type="evidence" value="ECO:0007669"/>
    <property type="project" value="InterPro"/>
</dbReference>
<dbReference type="GO" id="GO:0055085">
    <property type="term" value="P:transmembrane transport"/>
    <property type="evidence" value="ECO:0007669"/>
    <property type="project" value="UniProtKB-ARBA"/>
</dbReference>
<dbReference type="PANTHER" id="PTHR43297:SF2">
    <property type="entry name" value="DIPEPTIDE TRANSPORT ATP-BINDING PROTEIN DPPD"/>
    <property type="match status" value="1"/>
</dbReference>
<evidence type="ECO:0000256" key="6">
    <source>
        <dbReference type="ARBA" id="ARBA00022840"/>
    </source>
</evidence>